<dbReference type="EMBL" id="JAANBB010000181">
    <property type="protein sequence ID" value="KAF7547339.1"/>
    <property type="molecule type" value="Genomic_DNA"/>
</dbReference>
<reference evidence="6" key="1">
    <citation type="submission" date="2020-03" db="EMBL/GenBank/DDBJ databases">
        <title>Draft Genome Sequence of Cylindrodendrum hubeiense.</title>
        <authorList>
            <person name="Buettner E."/>
            <person name="Kellner H."/>
        </authorList>
    </citation>
    <scope>NUCLEOTIDE SEQUENCE</scope>
    <source>
        <strain evidence="6">IHI 201604</strain>
    </source>
</reference>
<dbReference type="GO" id="GO:0050660">
    <property type="term" value="F:flavin adenine dinucleotide binding"/>
    <property type="evidence" value="ECO:0007669"/>
    <property type="project" value="TreeGrafter"/>
</dbReference>
<dbReference type="Gene3D" id="3.50.50.100">
    <property type="match status" value="1"/>
</dbReference>
<keyword evidence="3" id="KW-0274">FAD</keyword>
<dbReference type="GO" id="GO:0005737">
    <property type="term" value="C:cytoplasm"/>
    <property type="evidence" value="ECO:0007669"/>
    <property type="project" value="TreeGrafter"/>
</dbReference>
<dbReference type="SUPFAM" id="SSF51905">
    <property type="entry name" value="FAD/NAD(P)-binding domain"/>
    <property type="match status" value="1"/>
</dbReference>
<evidence type="ECO:0000259" key="5">
    <source>
        <dbReference type="Pfam" id="PF07992"/>
    </source>
</evidence>
<evidence type="ECO:0000256" key="4">
    <source>
        <dbReference type="ARBA" id="ARBA00023002"/>
    </source>
</evidence>
<feature type="domain" description="FAD/NAD(P)-binding" evidence="5">
    <location>
        <begin position="4"/>
        <end position="292"/>
    </location>
</feature>
<keyword evidence="7" id="KW-1185">Reference proteome</keyword>
<sequence length="382" mass="40834">MSKTVVILGAGWAGLPLAHKLLKYTVPKVTSGLKVILVSPNSHFFWNVAATRGLIPDEIPDDQLFLPIKPAFDQYSAEKFEFVLGKGDGIDSTASTVSIALNEGAQRSIHYDHLIIATGSRLTSNLPLKPLGSHETTIAAWADLKSRVQNSKSIVIAGAGATGVEVAGELAAKYGAEKEITLLISGDKPLEGTIASVRGCVEKDLKRLGVKLIYQARVTDAKETESGKQTEVTVSNGSTIVSDLYLPLYGIHTNTSFVPSGLLDTDGSIKLDEHMRAVGIDNVWGIGDVGNIEPKQLTVTDNQIVYLATALDAALTGAAAVSPYQPMNKTIIFLSLGRKMATGQIGNWKLFGFMVSYVKGRKLFVDTAEGYVGGKHLRHAAM</sequence>
<dbReference type="OrthoDB" id="202203at2759"/>
<dbReference type="InterPro" id="IPR036188">
    <property type="entry name" value="FAD/NAD-bd_sf"/>
</dbReference>
<dbReference type="PRINTS" id="PR00411">
    <property type="entry name" value="PNDRDTASEI"/>
</dbReference>
<comment type="similarity">
    <text evidence="1">Belongs to the FAD-dependent oxidoreductase family.</text>
</comment>
<evidence type="ECO:0000256" key="2">
    <source>
        <dbReference type="ARBA" id="ARBA00022630"/>
    </source>
</evidence>
<dbReference type="PANTHER" id="PTHR43735:SF3">
    <property type="entry name" value="FERROPTOSIS SUPPRESSOR PROTEIN 1"/>
    <property type="match status" value="1"/>
</dbReference>
<accession>A0A9P5H8D7</accession>
<proteinExistence type="inferred from homology"/>
<gene>
    <name evidence="6" type="ORF">G7Z17_g7798</name>
</gene>
<dbReference type="Pfam" id="PF07992">
    <property type="entry name" value="Pyr_redox_2"/>
    <property type="match status" value="1"/>
</dbReference>
<evidence type="ECO:0000313" key="6">
    <source>
        <dbReference type="EMBL" id="KAF7547339.1"/>
    </source>
</evidence>
<dbReference type="InterPro" id="IPR023753">
    <property type="entry name" value="FAD/NAD-binding_dom"/>
</dbReference>
<keyword evidence="4" id="KW-0560">Oxidoreductase</keyword>
<dbReference type="GO" id="GO:0004174">
    <property type="term" value="F:electron-transferring-flavoprotein dehydrogenase activity"/>
    <property type="evidence" value="ECO:0007669"/>
    <property type="project" value="TreeGrafter"/>
</dbReference>
<evidence type="ECO:0000313" key="7">
    <source>
        <dbReference type="Proteomes" id="UP000722485"/>
    </source>
</evidence>
<dbReference type="Proteomes" id="UP000722485">
    <property type="component" value="Unassembled WGS sequence"/>
</dbReference>
<dbReference type="PRINTS" id="PR00368">
    <property type="entry name" value="FADPNR"/>
</dbReference>
<keyword evidence="2" id="KW-0285">Flavoprotein</keyword>
<name>A0A9P5H8D7_9HYPO</name>
<dbReference type="AlphaFoldDB" id="A0A9P5H8D7"/>
<evidence type="ECO:0000256" key="3">
    <source>
        <dbReference type="ARBA" id="ARBA00022827"/>
    </source>
</evidence>
<comment type="caution">
    <text evidence="6">The sequence shown here is derived from an EMBL/GenBank/DDBJ whole genome shotgun (WGS) entry which is preliminary data.</text>
</comment>
<protein>
    <recommendedName>
        <fullName evidence="5">FAD/NAD(P)-binding domain-containing protein</fullName>
    </recommendedName>
</protein>
<evidence type="ECO:0000256" key="1">
    <source>
        <dbReference type="ARBA" id="ARBA00006442"/>
    </source>
</evidence>
<organism evidence="6 7">
    <name type="scientific">Cylindrodendrum hubeiense</name>
    <dbReference type="NCBI Taxonomy" id="595255"/>
    <lineage>
        <taxon>Eukaryota</taxon>
        <taxon>Fungi</taxon>
        <taxon>Dikarya</taxon>
        <taxon>Ascomycota</taxon>
        <taxon>Pezizomycotina</taxon>
        <taxon>Sordariomycetes</taxon>
        <taxon>Hypocreomycetidae</taxon>
        <taxon>Hypocreales</taxon>
        <taxon>Nectriaceae</taxon>
        <taxon>Cylindrodendrum</taxon>
    </lineage>
</organism>
<dbReference type="PANTHER" id="PTHR43735">
    <property type="entry name" value="APOPTOSIS-INDUCING FACTOR 1"/>
    <property type="match status" value="1"/>
</dbReference>